<organism evidence="1 2">
    <name type="scientific">Vanilla planifolia</name>
    <name type="common">Vanilla</name>
    <dbReference type="NCBI Taxonomy" id="51239"/>
    <lineage>
        <taxon>Eukaryota</taxon>
        <taxon>Viridiplantae</taxon>
        <taxon>Streptophyta</taxon>
        <taxon>Embryophyta</taxon>
        <taxon>Tracheophyta</taxon>
        <taxon>Spermatophyta</taxon>
        <taxon>Magnoliopsida</taxon>
        <taxon>Liliopsida</taxon>
        <taxon>Asparagales</taxon>
        <taxon>Orchidaceae</taxon>
        <taxon>Vanilloideae</taxon>
        <taxon>Vanilleae</taxon>
        <taxon>Vanilla</taxon>
    </lineage>
</organism>
<reference evidence="1 2" key="1">
    <citation type="journal article" date="2020" name="Nat. Food">
        <title>A phased Vanilla planifolia genome enables genetic improvement of flavour and production.</title>
        <authorList>
            <person name="Hasing T."/>
            <person name="Tang H."/>
            <person name="Brym M."/>
            <person name="Khazi F."/>
            <person name="Huang T."/>
            <person name="Chambers A.H."/>
        </authorList>
    </citation>
    <scope>NUCLEOTIDE SEQUENCE [LARGE SCALE GENOMIC DNA]</scope>
    <source>
        <tissue evidence="1">Leaf</tissue>
    </source>
</reference>
<gene>
    <name evidence="1" type="ORF">HPP92_014436</name>
</gene>
<evidence type="ECO:0000313" key="2">
    <source>
        <dbReference type="Proteomes" id="UP000636800"/>
    </source>
</evidence>
<dbReference type="Proteomes" id="UP000636800">
    <property type="component" value="Chromosome 7"/>
</dbReference>
<dbReference type="EMBL" id="JADCNL010000007">
    <property type="protein sequence ID" value="KAG0472579.1"/>
    <property type="molecule type" value="Genomic_DNA"/>
</dbReference>
<protein>
    <submittedName>
        <fullName evidence="1">Uncharacterized protein</fullName>
    </submittedName>
</protein>
<sequence>MGTAHSAENLPEVVTIESPCGSKITSNNWSKSAKTIEESFRIENSLMLHGKKARIG</sequence>
<dbReference type="AlphaFoldDB" id="A0A835QHD2"/>
<proteinExistence type="predicted"/>
<keyword evidence="2" id="KW-1185">Reference proteome</keyword>
<accession>A0A835QHD2</accession>
<comment type="caution">
    <text evidence="1">The sequence shown here is derived from an EMBL/GenBank/DDBJ whole genome shotgun (WGS) entry which is preliminary data.</text>
</comment>
<evidence type="ECO:0000313" key="1">
    <source>
        <dbReference type="EMBL" id="KAG0472579.1"/>
    </source>
</evidence>
<name>A0A835QHD2_VANPL</name>